<feature type="region of interest" description="Disordered" evidence="1">
    <location>
        <begin position="1"/>
        <end position="46"/>
    </location>
</feature>
<keyword evidence="3" id="KW-1185">Reference proteome</keyword>
<evidence type="ECO:0000256" key="1">
    <source>
        <dbReference type="SAM" id="MobiDB-lite"/>
    </source>
</evidence>
<reference evidence="2 3" key="1">
    <citation type="submission" date="2019-08" db="EMBL/GenBank/DDBJ databases">
        <authorList>
            <person name="Peeters C."/>
        </authorList>
    </citation>
    <scope>NUCLEOTIDE SEQUENCE [LARGE SCALE GENOMIC DNA]</scope>
    <source>
        <strain evidence="2 3">LMG 31115</strain>
    </source>
</reference>
<gene>
    <name evidence="2" type="ORF">PIN31115_00219</name>
</gene>
<dbReference type="EMBL" id="CABPSI010000001">
    <property type="protein sequence ID" value="VVD63545.1"/>
    <property type="molecule type" value="Genomic_DNA"/>
</dbReference>
<dbReference type="Proteomes" id="UP000333828">
    <property type="component" value="Unassembled WGS sequence"/>
</dbReference>
<dbReference type="AlphaFoldDB" id="A0A5E4RKC7"/>
<accession>A0A5E4RKC7</accession>
<evidence type="ECO:0000313" key="2">
    <source>
        <dbReference type="EMBL" id="VVD63545.1"/>
    </source>
</evidence>
<sequence>MHHKSAFTPTDGHFSDIRAPGWRRGPNQTPQFGAHPRHPPGIRPPL</sequence>
<protein>
    <submittedName>
        <fullName evidence="2">Uncharacterized protein</fullName>
    </submittedName>
</protein>
<name>A0A5E4RKC7_9BURK</name>
<evidence type="ECO:0000313" key="3">
    <source>
        <dbReference type="Proteomes" id="UP000333828"/>
    </source>
</evidence>
<organism evidence="2 3">
    <name type="scientific">Pandoraea iniqua</name>
    <dbReference type="NCBI Taxonomy" id="2508288"/>
    <lineage>
        <taxon>Bacteria</taxon>
        <taxon>Pseudomonadati</taxon>
        <taxon>Pseudomonadota</taxon>
        <taxon>Betaproteobacteria</taxon>
        <taxon>Burkholderiales</taxon>
        <taxon>Burkholderiaceae</taxon>
        <taxon>Pandoraea</taxon>
    </lineage>
</organism>
<proteinExistence type="predicted"/>